<evidence type="ECO:0000259" key="8">
    <source>
        <dbReference type="PROSITE" id="PS50023"/>
    </source>
</evidence>
<evidence type="ECO:0000256" key="2">
    <source>
        <dbReference type="ARBA" id="ARBA00022723"/>
    </source>
</evidence>
<reference evidence="9" key="2">
    <citation type="submission" date="2025-08" db="UniProtKB">
        <authorList>
            <consortium name="Ensembl"/>
        </authorList>
    </citation>
    <scope>IDENTIFICATION</scope>
    <source>
        <strain evidence="9">breed Abyssinian</strain>
    </source>
</reference>
<dbReference type="PANTHER" id="PTHR24212">
    <property type="entry name" value="ZYXIN/TRIP6"/>
    <property type="match status" value="1"/>
</dbReference>
<feature type="compositionally biased region" description="Low complexity" evidence="7">
    <location>
        <begin position="146"/>
        <end position="159"/>
    </location>
</feature>
<feature type="compositionally biased region" description="Basic and acidic residues" evidence="7">
    <location>
        <begin position="91"/>
        <end position="100"/>
    </location>
</feature>
<evidence type="ECO:0000256" key="7">
    <source>
        <dbReference type="SAM" id="MobiDB-lite"/>
    </source>
</evidence>
<evidence type="ECO:0000256" key="5">
    <source>
        <dbReference type="ARBA" id="ARBA00023038"/>
    </source>
</evidence>
<reference evidence="9 10" key="1">
    <citation type="submission" date="2021-02" db="EMBL/GenBank/DDBJ databases">
        <title>Safari Cat Assemblies.</title>
        <authorList>
            <person name="Bredemeyer K.R."/>
            <person name="Murphy W.J."/>
        </authorList>
    </citation>
    <scope>NUCLEOTIDE SEQUENCE [LARGE SCALE GENOMIC DNA]</scope>
</reference>
<keyword evidence="4 6" id="KW-0862">Zinc</keyword>
<evidence type="ECO:0000313" key="9">
    <source>
        <dbReference type="Ensembl" id="ENSFCTP00005006708.1"/>
    </source>
</evidence>
<sequence length="465" mass="49450">GLGGHVTLPQECGDVTGGVAVPKIGEEGEKKKPEKVSFLESQTRCGTEKEVKIRGLGLHGGRSLSGVPCSRPCRGPPGSPQSSWSLPEPLWEEHSPEVPRGRRQPTEQAYEPPQPHAYRTGSGSLKPNGGGVPIPPQQLSASSYGGPTPASYATASTPAGPAFPVQVKVAQPVRGCGPPRRGASQASGALPGPHFPLPGRGEVWGAGYRSHREPGPGGKEEAAGGGRGGRYGPQVPLSQPPEEELERLTKKLVHDMNHPPTGEYFGRCGGCGEDVVGDGAGVVALDRVFHVGCFVCSTCRAQLRGQHFYAVERRAYCESCYVATLEKCSTCSQPILDRILRAMGKAYHPSCFTCVVCHRGLDGIPFTVDATSQIHCIEDFHRKFAPRCSVCGGAIMPEPGQEETVRIVALDRSFHVGCYKCEECGLLLSSEGECQGCYPLDGHILCKACSAWRIQELSATVTTDC</sequence>
<evidence type="ECO:0000256" key="3">
    <source>
        <dbReference type="ARBA" id="ARBA00022737"/>
    </source>
</evidence>
<organism evidence="9 10">
    <name type="scientific">Felis catus</name>
    <name type="common">Cat</name>
    <name type="synonym">Felis silvestris catus</name>
    <dbReference type="NCBI Taxonomy" id="9685"/>
    <lineage>
        <taxon>Eukaryota</taxon>
        <taxon>Metazoa</taxon>
        <taxon>Chordata</taxon>
        <taxon>Craniata</taxon>
        <taxon>Vertebrata</taxon>
        <taxon>Euteleostomi</taxon>
        <taxon>Mammalia</taxon>
        <taxon>Eutheria</taxon>
        <taxon>Laurasiatheria</taxon>
        <taxon>Carnivora</taxon>
        <taxon>Feliformia</taxon>
        <taxon>Felidae</taxon>
        <taxon>Felinae</taxon>
        <taxon>Felis</taxon>
    </lineage>
</organism>
<feature type="domain" description="LIM zinc-binding" evidence="8">
    <location>
        <begin position="266"/>
        <end position="324"/>
    </location>
</feature>
<feature type="domain" description="LIM zinc-binding" evidence="8">
    <location>
        <begin position="326"/>
        <end position="386"/>
    </location>
</feature>
<feature type="compositionally biased region" description="Basic and acidic residues" evidence="7">
    <location>
        <begin position="210"/>
        <end position="222"/>
    </location>
</feature>
<dbReference type="PANTHER" id="PTHR24212:SF7">
    <property type="entry name" value="THYROID RECEPTOR-INTERACTING PROTEIN 6"/>
    <property type="match status" value="1"/>
</dbReference>
<evidence type="ECO:0000313" key="10">
    <source>
        <dbReference type="Proteomes" id="UP000823872"/>
    </source>
</evidence>
<feature type="region of interest" description="Disordered" evidence="7">
    <location>
        <begin position="14"/>
        <end position="159"/>
    </location>
</feature>
<feature type="compositionally biased region" description="Basic and acidic residues" evidence="7">
    <location>
        <begin position="24"/>
        <end position="37"/>
    </location>
</feature>
<dbReference type="CDD" id="cd09357">
    <property type="entry name" value="LIM3_Zyxin_like"/>
    <property type="match status" value="1"/>
</dbReference>
<protein>
    <recommendedName>
        <fullName evidence="8">LIM zinc-binding domain-containing protein</fullName>
    </recommendedName>
</protein>
<keyword evidence="10" id="KW-1185">Reference proteome</keyword>
<feature type="region of interest" description="Disordered" evidence="7">
    <location>
        <begin position="210"/>
        <end position="240"/>
    </location>
</feature>
<dbReference type="Pfam" id="PF00412">
    <property type="entry name" value="LIM"/>
    <property type="match status" value="3"/>
</dbReference>
<proteinExistence type="inferred from homology"/>
<evidence type="ECO:0000256" key="6">
    <source>
        <dbReference type="PROSITE-ProRule" id="PRU00125"/>
    </source>
</evidence>
<reference evidence="9" key="3">
    <citation type="submission" date="2025-09" db="UniProtKB">
        <authorList>
            <consortium name="Ensembl"/>
        </authorList>
    </citation>
    <scope>IDENTIFICATION</scope>
    <source>
        <strain evidence="9">breed Abyssinian</strain>
    </source>
</reference>
<keyword evidence="5 6" id="KW-0440">LIM domain</keyword>
<dbReference type="SUPFAM" id="SSF57716">
    <property type="entry name" value="Glucocorticoid receptor-like (DNA-binding domain)"/>
    <property type="match status" value="3"/>
</dbReference>
<dbReference type="InterPro" id="IPR001781">
    <property type="entry name" value="Znf_LIM"/>
</dbReference>
<dbReference type="PROSITE" id="PS50023">
    <property type="entry name" value="LIM_DOMAIN_2"/>
    <property type="match status" value="3"/>
</dbReference>
<feature type="domain" description="LIM zinc-binding" evidence="8">
    <location>
        <begin position="389"/>
        <end position="456"/>
    </location>
</feature>
<comment type="similarity">
    <text evidence="1">Belongs to the zyxin/ajuba family.</text>
</comment>
<evidence type="ECO:0000256" key="1">
    <source>
        <dbReference type="ARBA" id="ARBA00009611"/>
    </source>
</evidence>
<dbReference type="PROSITE" id="PS00478">
    <property type="entry name" value="LIM_DOMAIN_1"/>
    <property type="match status" value="1"/>
</dbReference>
<dbReference type="SMART" id="SM00132">
    <property type="entry name" value="LIM"/>
    <property type="match status" value="3"/>
</dbReference>
<accession>A0ABI7W8S6</accession>
<dbReference type="Proteomes" id="UP000823872">
    <property type="component" value="Chromosome E3"/>
</dbReference>
<evidence type="ECO:0000256" key="4">
    <source>
        <dbReference type="ARBA" id="ARBA00022833"/>
    </source>
</evidence>
<keyword evidence="3" id="KW-0677">Repeat</keyword>
<dbReference type="Ensembl" id="ENSFCTT00005010766.1">
    <property type="protein sequence ID" value="ENSFCTP00005006708.1"/>
    <property type="gene ID" value="ENSFCTG00005004007.1"/>
</dbReference>
<keyword evidence="2 6" id="KW-0479">Metal-binding</keyword>
<dbReference type="Gene3D" id="2.10.110.10">
    <property type="entry name" value="Cysteine Rich Protein"/>
    <property type="match status" value="3"/>
</dbReference>
<dbReference type="GeneTree" id="ENSGT00940000154273"/>
<gene>
    <name evidence="9" type="primary">TRIP6</name>
</gene>
<name>A0ABI7W8S6_FELCA</name>
<dbReference type="CDD" id="cd09350">
    <property type="entry name" value="LIM1_TRIP6"/>
    <property type="match status" value="1"/>
</dbReference>